<dbReference type="InterPro" id="IPR011335">
    <property type="entry name" value="Restrct_endonuc-II-like"/>
</dbReference>
<dbReference type="OrthoDB" id="3173471at2"/>
<comment type="caution">
    <text evidence="1">The sequence shown here is derived from an EMBL/GenBank/DDBJ whole genome shotgun (WGS) entry which is preliminary data.</text>
</comment>
<gene>
    <name evidence="1" type="ORF">GLX25_00900</name>
</gene>
<sequence>MRIDTDADELARHRAVLRVLRSDAFLCGRSAAQHHRLPIPPRLLGIIEVGVPDTSRAPRRRGVLGRALRVAPDDVVVDEVRVTSAVRTFCDLARDLSVPELVAVADALATPHPELARAIAAFPDHRLRAKLTEAARLRDIASESPKESELRALLRLAGLPVPRCQMVVTDDAGRFVARVDLAFERYGELLEYQGDHHRTDVRQWRRDRTREATLESLGFHVTDITQADLDQPRQLIERVVANLRRRGWGGAPRFSPWFPG</sequence>
<protein>
    <recommendedName>
        <fullName evidence="3">DUF559 domain-containing protein</fullName>
    </recommendedName>
</protein>
<dbReference type="SUPFAM" id="SSF52980">
    <property type="entry name" value="Restriction endonuclease-like"/>
    <property type="match status" value="1"/>
</dbReference>
<dbReference type="Proteomes" id="UP000480122">
    <property type="component" value="Unassembled WGS sequence"/>
</dbReference>
<dbReference type="RefSeq" id="WP_155840337.1">
    <property type="nucleotide sequence ID" value="NZ_BAAAIA010000009.1"/>
</dbReference>
<keyword evidence="2" id="KW-1185">Reference proteome</keyword>
<dbReference type="Gene3D" id="3.40.960.10">
    <property type="entry name" value="VSR Endonuclease"/>
    <property type="match status" value="1"/>
</dbReference>
<name>A0A7C9LVF8_9MICO</name>
<dbReference type="EMBL" id="WODA01000002">
    <property type="protein sequence ID" value="MUN05677.1"/>
    <property type="molecule type" value="Genomic_DNA"/>
</dbReference>
<organism evidence="1 2">
    <name type="scientific">Agromyces luteolus</name>
    <dbReference type="NCBI Taxonomy" id="88373"/>
    <lineage>
        <taxon>Bacteria</taxon>
        <taxon>Bacillati</taxon>
        <taxon>Actinomycetota</taxon>
        <taxon>Actinomycetes</taxon>
        <taxon>Micrococcales</taxon>
        <taxon>Microbacteriaceae</taxon>
        <taxon>Agromyces</taxon>
    </lineage>
</organism>
<dbReference type="AlphaFoldDB" id="A0A7C9LVF8"/>
<reference evidence="1 2" key="1">
    <citation type="submission" date="2019-11" db="EMBL/GenBank/DDBJ databases">
        <title>Agromyces kandeliae sp. nov., isolated from mangrove soil.</title>
        <authorList>
            <person name="Wang R."/>
        </authorList>
    </citation>
    <scope>NUCLEOTIDE SEQUENCE [LARGE SCALE GENOMIC DNA]</scope>
    <source>
        <strain evidence="1 2">JCM 11431</strain>
    </source>
</reference>
<accession>A0A7C9LVF8</accession>
<proteinExistence type="predicted"/>
<evidence type="ECO:0000313" key="2">
    <source>
        <dbReference type="Proteomes" id="UP000480122"/>
    </source>
</evidence>
<evidence type="ECO:0000313" key="1">
    <source>
        <dbReference type="EMBL" id="MUN05677.1"/>
    </source>
</evidence>
<evidence type="ECO:0008006" key="3">
    <source>
        <dbReference type="Google" id="ProtNLM"/>
    </source>
</evidence>